<dbReference type="AlphaFoldDB" id="A0A0V0Z7Y8"/>
<sequence length="79" mass="8761">MNFQLLLIFSASLAVESLFCGPANHIEDIGSYTVIFFGETSEGVFIDCTGMLIPSLNSNETHTDTVITTRYCLQSEYQD</sequence>
<keyword evidence="1" id="KW-0732">Signal</keyword>
<evidence type="ECO:0008006" key="4">
    <source>
        <dbReference type="Google" id="ProtNLM"/>
    </source>
</evidence>
<proteinExistence type="predicted"/>
<keyword evidence="3" id="KW-1185">Reference proteome</keyword>
<feature type="signal peptide" evidence="1">
    <location>
        <begin position="1"/>
        <end position="17"/>
    </location>
</feature>
<evidence type="ECO:0000256" key="1">
    <source>
        <dbReference type="SAM" id="SignalP"/>
    </source>
</evidence>
<feature type="chain" id="PRO_5006873567" description="Peptidase S1 domain-containing protein" evidence="1">
    <location>
        <begin position="18"/>
        <end position="79"/>
    </location>
</feature>
<evidence type="ECO:0000313" key="3">
    <source>
        <dbReference type="Proteomes" id="UP000054783"/>
    </source>
</evidence>
<evidence type="ECO:0000313" key="2">
    <source>
        <dbReference type="EMBL" id="KRY08574.1"/>
    </source>
</evidence>
<organism evidence="2 3">
    <name type="scientific">Trichinella patagoniensis</name>
    <dbReference type="NCBI Taxonomy" id="990121"/>
    <lineage>
        <taxon>Eukaryota</taxon>
        <taxon>Metazoa</taxon>
        <taxon>Ecdysozoa</taxon>
        <taxon>Nematoda</taxon>
        <taxon>Enoplea</taxon>
        <taxon>Dorylaimia</taxon>
        <taxon>Trichinellida</taxon>
        <taxon>Trichinellidae</taxon>
        <taxon>Trichinella</taxon>
    </lineage>
</organism>
<accession>A0A0V0Z7Y8</accession>
<reference evidence="2 3" key="1">
    <citation type="submission" date="2015-01" db="EMBL/GenBank/DDBJ databases">
        <title>Evolution of Trichinella species and genotypes.</title>
        <authorList>
            <person name="Korhonen P.K."/>
            <person name="Edoardo P."/>
            <person name="Giuseppe L.R."/>
            <person name="Gasser R.B."/>
        </authorList>
    </citation>
    <scope>NUCLEOTIDE SEQUENCE [LARGE SCALE GENOMIC DNA]</scope>
    <source>
        <strain evidence="2">ISS2496</strain>
    </source>
</reference>
<protein>
    <recommendedName>
        <fullName evidence="4">Peptidase S1 domain-containing protein</fullName>
    </recommendedName>
</protein>
<comment type="caution">
    <text evidence="2">The sequence shown here is derived from an EMBL/GenBank/DDBJ whole genome shotgun (WGS) entry which is preliminary data.</text>
</comment>
<dbReference type="EMBL" id="JYDQ01000325">
    <property type="protein sequence ID" value="KRY08574.1"/>
    <property type="molecule type" value="Genomic_DNA"/>
</dbReference>
<dbReference type="STRING" id="990121.A0A0V0Z7Y8"/>
<gene>
    <name evidence="2" type="ORF">T12_4009</name>
</gene>
<dbReference type="Proteomes" id="UP000054783">
    <property type="component" value="Unassembled WGS sequence"/>
</dbReference>
<name>A0A0V0Z7Y8_9BILA</name>